<evidence type="ECO:0000313" key="1">
    <source>
        <dbReference type="EMBL" id="KAH0914537.1"/>
    </source>
</evidence>
<accession>A0ABQ8CBS2</accession>
<organism evidence="1 2">
    <name type="scientific">Brassica napus</name>
    <name type="common">Rape</name>
    <dbReference type="NCBI Taxonomy" id="3708"/>
    <lineage>
        <taxon>Eukaryota</taxon>
        <taxon>Viridiplantae</taxon>
        <taxon>Streptophyta</taxon>
        <taxon>Embryophyta</taxon>
        <taxon>Tracheophyta</taxon>
        <taxon>Spermatophyta</taxon>
        <taxon>Magnoliopsida</taxon>
        <taxon>eudicotyledons</taxon>
        <taxon>Gunneridae</taxon>
        <taxon>Pentapetalae</taxon>
        <taxon>rosids</taxon>
        <taxon>malvids</taxon>
        <taxon>Brassicales</taxon>
        <taxon>Brassicaceae</taxon>
        <taxon>Brassiceae</taxon>
        <taxon>Brassica</taxon>
    </lineage>
</organism>
<proteinExistence type="predicted"/>
<gene>
    <name evidence="1" type="ORF">HID58_028983</name>
</gene>
<sequence>MKLGITQRIALLFTEVVKHRHDDQRSYRHPAQYSPLISPELGRSIIGWVEVTLGFCRVENWCLNKCESIGIHPQHPKSLESHTPSPRPLKDRLEFLTELASNEGRTSSRDRRSALARIAEPDLRGNPLLRAGINFDSGRLQDVEILYDGVINQEQIFYPQLLFESTCLSCLGGVPIPTVALSSVSSPYGLKLSFKYD</sequence>
<evidence type="ECO:0008006" key="3">
    <source>
        <dbReference type="Google" id="ProtNLM"/>
    </source>
</evidence>
<dbReference type="EMBL" id="JAGKQM010000008">
    <property type="protein sequence ID" value="KAH0914537.1"/>
    <property type="molecule type" value="Genomic_DNA"/>
</dbReference>
<evidence type="ECO:0000313" key="2">
    <source>
        <dbReference type="Proteomes" id="UP000824890"/>
    </source>
</evidence>
<dbReference type="Proteomes" id="UP000824890">
    <property type="component" value="Unassembled WGS sequence"/>
</dbReference>
<protein>
    <recommendedName>
        <fullName evidence="3">DUF3299 domain-containing protein</fullName>
    </recommendedName>
</protein>
<reference evidence="1 2" key="1">
    <citation type="submission" date="2021-05" db="EMBL/GenBank/DDBJ databases">
        <title>Genome Assembly of Synthetic Allotetraploid Brassica napus Reveals Homoeologous Exchanges between Subgenomes.</title>
        <authorList>
            <person name="Davis J.T."/>
        </authorList>
    </citation>
    <scope>NUCLEOTIDE SEQUENCE [LARGE SCALE GENOMIC DNA]</scope>
    <source>
        <strain evidence="2">cv. Da-Ae</strain>
        <tissue evidence="1">Seedling</tissue>
    </source>
</reference>
<keyword evidence="2" id="KW-1185">Reference proteome</keyword>
<comment type="caution">
    <text evidence="1">The sequence shown here is derived from an EMBL/GenBank/DDBJ whole genome shotgun (WGS) entry which is preliminary data.</text>
</comment>
<name>A0ABQ8CBS2_BRANA</name>